<dbReference type="InterPro" id="IPR036388">
    <property type="entry name" value="WH-like_DNA-bd_sf"/>
</dbReference>
<accession>A0A6B0GFL9</accession>
<evidence type="ECO:0000256" key="1">
    <source>
        <dbReference type="ARBA" id="ARBA00023015"/>
    </source>
</evidence>
<organism evidence="5 6">
    <name type="scientific">Halomarina oriensis</name>
    <dbReference type="NCBI Taxonomy" id="671145"/>
    <lineage>
        <taxon>Archaea</taxon>
        <taxon>Methanobacteriati</taxon>
        <taxon>Methanobacteriota</taxon>
        <taxon>Stenosarchaea group</taxon>
        <taxon>Halobacteria</taxon>
        <taxon>Halobacteriales</taxon>
        <taxon>Natronomonadaceae</taxon>
        <taxon>Halomarina</taxon>
    </lineage>
</organism>
<dbReference type="InterPro" id="IPR007050">
    <property type="entry name" value="HTH_bacterioopsin"/>
</dbReference>
<dbReference type="Proteomes" id="UP000451471">
    <property type="component" value="Unassembled WGS sequence"/>
</dbReference>
<dbReference type="EMBL" id="WSZK01000010">
    <property type="protein sequence ID" value="MWG33746.1"/>
    <property type="molecule type" value="Genomic_DNA"/>
</dbReference>
<dbReference type="PANTHER" id="PTHR34236">
    <property type="entry name" value="DIMETHYL SULFOXIDE REDUCTASE TRANSCRIPTIONAL ACTIVATOR"/>
    <property type="match status" value="1"/>
</dbReference>
<dbReference type="AlphaFoldDB" id="A0A6B0GFL9"/>
<reference evidence="5 6" key="1">
    <citation type="submission" date="2019-12" db="EMBL/GenBank/DDBJ databases">
        <title>Halocatena pleomorpha gen. nov. sp. nov., an extremely halophilic archaeon of family Halobacteriaceae isolated from saltpan soil.</title>
        <authorList>
            <person name="Pal Y."/>
            <person name="Verma A."/>
            <person name="Krishnamurthi S."/>
            <person name="Kumar P."/>
        </authorList>
    </citation>
    <scope>NUCLEOTIDE SEQUENCE [LARGE SCALE GENOMIC DNA]</scope>
    <source>
        <strain evidence="5 6">JCM 16495</strain>
    </source>
</reference>
<protein>
    <submittedName>
        <fullName evidence="5">DNA-binding protein</fullName>
    </submittedName>
</protein>
<proteinExistence type="predicted"/>
<dbReference type="Pfam" id="PF24278">
    <property type="entry name" value="HVO_0513_N"/>
    <property type="match status" value="1"/>
</dbReference>
<dbReference type="RefSeq" id="WP_158203472.1">
    <property type="nucleotide sequence ID" value="NZ_WSZK01000010.1"/>
</dbReference>
<evidence type="ECO:0000313" key="5">
    <source>
        <dbReference type="EMBL" id="MWG33746.1"/>
    </source>
</evidence>
<keyword evidence="2" id="KW-0804">Transcription</keyword>
<evidence type="ECO:0000259" key="3">
    <source>
        <dbReference type="Pfam" id="PF04967"/>
    </source>
</evidence>
<dbReference type="PANTHER" id="PTHR34236:SF1">
    <property type="entry name" value="DIMETHYL SULFOXIDE REDUCTASE TRANSCRIPTIONAL ACTIVATOR"/>
    <property type="match status" value="1"/>
</dbReference>
<keyword evidence="5" id="KW-0238">DNA-binding</keyword>
<evidence type="ECO:0000259" key="4">
    <source>
        <dbReference type="Pfam" id="PF24278"/>
    </source>
</evidence>
<feature type="domain" description="HTH bat-type" evidence="3">
    <location>
        <begin position="154"/>
        <end position="204"/>
    </location>
</feature>
<dbReference type="InterPro" id="IPR056493">
    <property type="entry name" value="HVO_0513_N"/>
</dbReference>
<name>A0A6B0GFL9_9EURY</name>
<evidence type="ECO:0000256" key="2">
    <source>
        <dbReference type="ARBA" id="ARBA00023163"/>
    </source>
</evidence>
<gene>
    <name evidence="5" type="ORF">GQS65_04425</name>
</gene>
<dbReference type="Pfam" id="PF04967">
    <property type="entry name" value="HTH_10"/>
    <property type="match status" value="1"/>
</dbReference>
<keyword evidence="1" id="KW-0805">Transcription regulation</keyword>
<dbReference type="GO" id="GO:0003677">
    <property type="term" value="F:DNA binding"/>
    <property type="evidence" value="ECO:0007669"/>
    <property type="project" value="UniProtKB-KW"/>
</dbReference>
<feature type="domain" description="HVO-0513-like N-terminal" evidence="4">
    <location>
        <begin position="16"/>
        <end position="143"/>
    </location>
</feature>
<dbReference type="OrthoDB" id="194393at2157"/>
<keyword evidence="6" id="KW-1185">Reference proteome</keyword>
<evidence type="ECO:0000313" key="6">
    <source>
        <dbReference type="Proteomes" id="UP000451471"/>
    </source>
</evidence>
<dbReference type="Gene3D" id="1.10.10.10">
    <property type="entry name" value="Winged helix-like DNA-binding domain superfamily/Winged helix DNA-binding domain"/>
    <property type="match status" value="1"/>
</dbReference>
<comment type="caution">
    <text evidence="5">The sequence shown here is derived from an EMBL/GenBank/DDBJ whole genome shotgun (WGS) entry which is preliminary data.</text>
</comment>
<sequence length="214" mass="23437">MRLLRLVLDSALLSPSTAASQGVVLNVQYLPDGTVMELSAVEGDLEAILSQLEDAQETEAFDHLGTSGARHYIFQYGRPHAEVRALINLLEKHRLMIALPIRFDSTTEATVDVLGTFDALKSAYDTFSPEMKRRTSIEHIGEYTPARLGIRSVLTERQREVLDAAVATGYYATPRTATAEDVANRVGCAPSTASEHLRKLEARTFGQLTTADSS</sequence>